<keyword evidence="2" id="KW-0436">Ligase</keyword>
<protein>
    <submittedName>
        <fullName evidence="2">NAD-dependent DNA ligase LigA</fullName>
    </submittedName>
</protein>
<proteinExistence type="predicted"/>
<dbReference type="GO" id="GO:0003911">
    <property type="term" value="F:DNA ligase (NAD+) activity"/>
    <property type="evidence" value="ECO:0007669"/>
    <property type="project" value="InterPro"/>
</dbReference>
<feature type="non-terminal residue" evidence="2">
    <location>
        <position position="225"/>
    </location>
</feature>
<comment type="caution">
    <text evidence="2">The sequence shown here is derived from an EMBL/GenBank/DDBJ whole genome shotgun (WGS) entry which is preliminary data.</text>
</comment>
<evidence type="ECO:0000313" key="3">
    <source>
        <dbReference type="Proteomes" id="UP000758611"/>
    </source>
</evidence>
<dbReference type="EMBL" id="JABZRE010000053">
    <property type="protein sequence ID" value="MBF1307727.1"/>
    <property type="molecule type" value="Genomic_DNA"/>
</dbReference>
<gene>
    <name evidence="2" type="ORF">HXM94_08130</name>
</gene>
<organism evidence="2 3">
    <name type="scientific">Parvimonas micra</name>
    <dbReference type="NCBI Taxonomy" id="33033"/>
    <lineage>
        <taxon>Bacteria</taxon>
        <taxon>Bacillati</taxon>
        <taxon>Bacillota</taxon>
        <taxon>Tissierellia</taxon>
        <taxon>Tissierellales</taxon>
        <taxon>Peptoniphilaceae</taxon>
        <taxon>Parvimonas</taxon>
    </lineage>
</organism>
<name>A0A930E4K3_9FIRM</name>
<dbReference type="SUPFAM" id="SSF56091">
    <property type="entry name" value="DNA ligase/mRNA capping enzyme, catalytic domain"/>
    <property type="match status" value="1"/>
</dbReference>
<dbReference type="RefSeq" id="WP_423803189.1">
    <property type="nucleotide sequence ID" value="NZ_JABZRE010000053.1"/>
</dbReference>
<dbReference type="SMART" id="SM00532">
    <property type="entry name" value="LIGANc"/>
    <property type="match status" value="1"/>
</dbReference>
<dbReference type="InterPro" id="IPR013839">
    <property type="entry name" value="DNAligase_adenylation"/>
</dbReference>
<dbReference type="AlphaFoldDB" id="A0A930E4K3"/>
<evidence type="ECO:0000313" key="2">
    <source>
        <dbReference type="EMBL" id="MBF1307727.1"/>
    </source>
</evidence>
<dbReference type="Proteomes" id="UP000758611">
    <property type="component" value="Unassembled WGS sequence"/>
</dbReference>
<dbReference type="InterPro" id="IPR013840">
    <property type="entry name" value="DNAligase_N"/>
</dbReference>
<sequence length="225" mass="25848">MDKMKEIVEKLNLWAYKYYTLDEPIVSDAEYDKLYDELLKLEKETGVILPNSPTQRVGGEVLEKFEKHTHLRELYSLQKAQSFEELEDFHNRCLKLLNEYNSINNTKKILEYYVEYKFDGLTINLTYDKGILVSASTRGNGVYGEEVFEQVKTIKSIPLEIDYKGLVEIQGEAIMPLSALVKYNETAEVPLKNARNAAAGAIRNLDPKKTASRNLDAFIYNVGFK</sequence>
<dbReference type="Gene3D" id="3.30.470.30">
    <property type="entry name" value="DNA ligase/mRNA capping enzyme"/>
    <property type="match status" value="1"/>
</dbReference>
<dbReference type="Pfam" id="PF01653">
    <property type="entry name" value="DNA_ligase_aden"/>
    <property type="match status" value="1"/>
</dbReference>
<dbReference type="Gene3D" id="1.10.287.610">
    <property type="entry name" value="Helix hairpin bin"/>
    <property type="match status" value="1"/>
</dbReference>
<feature type="domain" description="NAD-dependent DNA ligase N-terminal" evidence="1">
    <location>
        <begin position="2"/>
        <end position="225"/>
    </location>
</feature>
<reference evidence="2" key="1">
    <citation type="submission" date="2020-04" db="EMBL/GenBank/DDBJ databases">
        <title>Deep metagenomics examines the oral microbiome during advanced dental caries in children, revealing novel taxa and co-occurrences with host molecules.</title>
        <authorList>
            <person name="Baker J.L."/>
            <person name="Morton J.T."/>
            <person name="Dinis M."/>
            <person name="Alvarez R."/>
            <person name="Tran N.C."/>
            <person name="Knight R."/>
            <person name="Edlund A."/>
        </authorList>
    </citation>
    <scope>NUCLEOTIDE SEQUENCE</scope>
    <source>
        <strain evidence="2">JCVI_23_bin.11</strain>
    </source>
</reference>
<accession>A0A930E4K3</accession>
<evidence type="ECO:0000259" key="1">
    <source>
        <dbReference type="SMART" id="SM00532"/>
    </source>
</evidence>